<protein>
    <submittedName>
        <fullName evidence="1">Uncharacterized protein</fullName>
    </submittedName>
</protein>
<dbReference type="EMBL" id="JACHCF010000018">
    <property type="protein sequence ID" value="MBB5624077.1"/>
    <property type="molecule type" value="Genomic_DNA"/>
</dbReference>
<evidence type="ECO:0000313" key="2">
    <source>
        <dbReference type="Proteomes" id="UP000537718"/>
    </source>
</evidence>
<name>A0A7W8YYN5_9SPHI</name>
<dbReference type="RefSeq" id="WP_183870139.1">
    <property type="nucleotide sequence ID" value="NZ_JACHCF010000018.1"/>
</dbReference>
<sequence length="62" mass="6871">MKKKQKNIADDILLFEKVTIVSLNKMDMLKIKGGGMMEMAFDDGSATRTCDQLPNPNPSPTI</sequence>
<accession>A0A7W8YYN5</accession>
<comment type="caution">
    <text evidence="1">The sequence shown here is derived from an EMBL/GenBank/DDBJ whole genome shotgun (WGS) entry which is preliminary data.</text>
</comment>
<evidence type="ECO:0000313" key="1">
    <source>
        <dbReference type="EMBL" id="MBB5624077.1"/>
    </source>
</evidence>
<dbReference type="AlphaFoldDB" id="A0A7W8YYN5"/>
<proteinExistence type="predicted"/>
<gene>
    <name evidence="1" type="ORF">HDE69_005174</name>
</gene>
<dbReference type="Proteomes" id="UP000537718">
    <property type="component" value="Unassembled WGS sequence"/>
</dbReference>
<reference evidence="1 2" key="1">
    <citation type="submission" date="2020-08" db="EMBL/GenBank/DDBJ databases">
        <title>Genomic Encyclopedia of Type Strains, Phase IV (KMG-V): Genome sequencing to study the core and pangenomes of soil and plant-associated prokaryotes.</title>
        <authorList>
            <person name="Whitman W."/>
        </authorList>
    </citation>
    <scope>NUCLEOTIDE SEQUENCE [LARGE SCALE GENOMIC DNA]</scope>
    <source>
        <strain evidence="1 2">MP7CTX6</strain>
    </source>
</reference>
<organism evidence="1 2">
    <name type="scientific">Pedobacter cryoconitis</name>
    <dbReference type="NCBI Taxonomy" id="188932"/>
    <lineage>
        <taxon>Bacteria</taxon>
        <taxon>Pseudomonadati</taxon>
        <taxon>Bacteroidota</taxon>
        <taxon>Sphingobacteriia</taxon>
        <taxon>Sphingobacteriales</taxon>
        <taxon>Sphingobacteriaceae</taxon>
        <taxon>Pedobacter</taxon>
    </lineage>
</organism>